<dbReference type="AlphaFoldDB" id="A0A2W5V7L9"/>
<evidence type="ECO:0000256" key="2">
    <source>
        <dbReference type="ARBA" id="ARBA00005551"/>
    </source>
</evidence>
<feature type="transmembrane region" description="Helical" evidence="11">
    <location>
        <begin position="353"/>
        <end position="376"/>
    </location>
</feature>
<dbReference type="InterPro" id="IPR003148">
    <property type="entry name" value="RCK_N"/>
</dbReference>
<keyword evidence="8 11" id="KW-1133">Transmembrane helix</keyword>
<organism evidence="13 14">
    <name type="scientific">Archangium gephyra</name>
    <dbReference type="NCBI Taxonomy" id="48"/>
    <lineage>
        <taxon>Bacteria</taxon>
        <taxon>Pseudomonadati</taxon>
        <taxon>Myxococcota</taxon>
        <taxon>Myxococcia</taxon>
        <taxon>Myxococcales</taxon>
        <taxon>Cystobacterineae</taxon>
        <taxon>Archangiaceae</taxon>
        <taxon>Archangium</taxon>
    </lineage>
</organism>
<evidence type="ECO:0000256" key="11">
    <source>
        <dbReference type="SAM" id="Phobius"/>
    </source>
</evidence>
<dbReference type="InterPro" id="IPR036291">
    <property type="entry name" value="NAD(P)-bd_dom_sf"/>
</dbReference>
<evidence type="ECO:0000256" key="10">
    <source>
        <dbReference type="ARBA" id="ARBA00023136"/>
    </source>
</evidence>
<evidence type="ECO:0000256" key="3">
    <source>
        <dbReference type="ARBA" id="ARBA00022448"/>
    </source>
</evidence>
<dbReference type="Gene3D" id="1.20.1530.20">
    <property type="match status" value="1"/>
</dbReference>
<dbReference type="SUPFAM" id="SSF51735">
    <property type="entry name" value="NAD(P)-binding Rossmann-fold domains"/>
    <property type="match status" value="1"/>
</dbReference>
<evidence type="ECO:0000256" key="8">
    <source>
        <dbReference type="ARBA" id="ARBA00022989"/>
    </source>
</evidence>
<dbReference type="GO" id="GO:1902600">
    <property type="term" value="P:proton transmembrane transport"/>
    <property type="evidence" value="ECO:0007669"/>
    <property type="project" value="InterPro"/>
</dbReference>
<feature type="transmembrane region" description="Helical" evidence="11">
    <location>
        <begin position="84"/>
        <end position="107"/>
    </location>
</feature>
<feature type="transmembrane region" description="Helical" evidence="11">
    <location>
        <begin position="7"/>
        <end position="33"/>
    </location>
</feature>
<keyword evidence="5" id="KW-0633">Potassium transport</keyword>
<feature type="transmembrane region" description="Helical" evidence="11">
    <location>
        <begin position="289"/>
        <end position="311"/>
    </location>
</feature>
<feature type="transmembrane region" description="Helical" evidence="11">
    <location>
        <begin position="259"/>
        <end position="282"/>
    </location>
</feature>
<feature type="transmembrane region" description="Helical" evidence="11">
    <location>
        <begin position="145"/>
        <end position="168"/>
    </location>
</feature>
<evidence type="ECO:0000259" key="12">
    <source>
        <dbReference type="PROSITE" id="PS51201"/>
    </source>
</evidence>
<dbReference type="InterPro" id="IPR006153">
    <property type="entry name" value="Cation/H_exchanger_TM"/>
</dbReference>
<feature type="transmembrane region" description="Helical" evidence="11">
    <location>
        <begin position="113"/>
        <end position="133"/>
    </location>
</feature>
<feature type="domain" description="RCK N-terminal" evidence="12">
    <location>
        <begin position="396"/>
        <end position="515"/>
    </location>
</feature>
<keyword evidence="9" id="KW-0406">Ion transport</keyword>
<dbReference type="PANTHER" id="PTHR46157">
    <property type="entry name" value="K(+) EFFLUX ANTIPORTER 3, CHLOROPLASTIC"/>
    <property type="match status" value="1"/>
</dbReference>
<feature type="transmembrane region" description="Helical" evidence="11">
    <location>
        <begin position="174"/>
        <end position="197"/>
    </location>
</feature>
<keyword evidence="3" id="KW-0813">Transport</keyword>
<accession>A0A2W5V7L9</accession>
<evidence type="ECO:0000256" key="5">
    <source>
        <dbReference type="ARBA" id="ARBA00022538"/>
    </source>
</evidence>
<dbReference type="InterPro" id="IPR004771">
    <property type="entry name" value="K/H_exchanger"/>
</dbReference>
<feature type="transmembrane region" description="Helical" evidence="11">
    <location>
        <begin position="218"/>
        <end position="247"/>
    </location>
</feature>
<feature type="transmembrane region" description="Helical" evidence="11">
    <location>
        <begin position="53"/>
        <end position="72"/>
    </location>
</feature>
<dbReference type="Pfam" id="PF02254">
    <property type="entry name" value="TrkA_N"/>
    <property type="match status" value="1"/>
</dbReference>
<dbReference type="Proteomes" id="UP000249061">
    <property type="component" value="Unassembled WGS sequence"/>
</dbReference>
<dbReference type="EMBL" id="QFQP01000013">
    <property type="protein sequence ID" value="PZR11814.1"/>
    <property type="molecule type" value="Genomic_DNA"/>
</dbReference>
<keyword evidence="7" id="KW-0630">Potassium</keyword>
<comment type="similarity">
    <text evidence="2">Belongs to the monovalent cation:proton antiporter 2 (CPA2) transporter (TC 2.A.37) family.</text>
</comment>
<dbReference type="GO" id="GO:0008324">
    <property type="term" value="F:monoatomic cation transmembrane transporter activity"/>
    <property type="evidence" value="ECO:0007669"/>
    <property type="project" value="InterPro"/>
</dbReference>
<dbReference type="Pfam" id="PF00999">
    <property type="entry name" value="Na_H_Exchanger"/>
    <property type="match status" value="1"/>
</dbReference>
<evidence type="ECO:0000313" key="14">
    <source>
        <dbReference type="Proteomes" id="UP000249061"/>
    </source>
</evidence>
<reference evidence="13 14" key="1">
    <citation type="submission" date="2017-08" db="EMBL/GenBank/DDBJ databases">
        <title>Infants hospitalized years apart are colonized by the same room-sourced microbial strains.</title>
        <authorList>
            <person name="Brooks B."/>
            <person name="Olm M.R."/>
            <person name="Firek B.A."/>
            <person name="Baker R."/>
            <person name="Thomas B.C."/>
            <person name="Morowitz M.J."/>
            <person name="Banfield J.F."/>
        </authorList>
    </citation>
    <scope>NUCLEOTIDE SEQUENCE [LARGE SCALE GENOMIC DNA]</scope>
    <source>
        <strain evidence="13">S2_003_000_R2_14</strain>
    </source>
</reference>
<evidence type="ECO:0000256" key="6">
    <source>
        <dbReference type="ARBA" id="ARBA00022692"/>
    </source>
</evidence>
<dbReference type="PANTHER" id="PTHR46157:SF4">
    <property type="entry name" value="K(+) EFFLUX ANTIPORTER 3, CHLOROPLASTIC"/>
    <property type="match status" value="1"/>
</dbReference>
<evidence type="ECO:0000256" key="9">
    <source>
        <dbReference type="ARBA" id="ARBA00023065"/>
    </source>
</evidence>
<dbReference type="Gene3D" id="3.40.50.720">
    <property type="entry name" value="NAD(P)-binding Rossmann-like Domain"/>
    <property type="match status" value="1"/>
</dbReference>
<comment type="caution">
    <text evidence="13">The sequence shown here is derived from an EMBL/GenBank/DDBJ whole genome shotgun (WGS) entry which is preliminary data.</text>
</comment>
<name>A0A2W5V7L9_9BACT</name>
<proteinExistence type="inferred from homology"/>
<evidence type="ECO:0000256" key="1">
    <source>
        <dbReference type="ARBA" id="ARBA00004127"/>
    </source>
</evidence>
<keyword evidence="6 11" id="KW-0812">Transmembrane</keyword>
<dbReference type="GO" id="GO:0005886">
    <property type="term" value="C:plasma membrane"/>
    <property type="evidence" value="ECO:0007669"/>
    <property type="project" value="TreeGrafter"/>
</dbReference>
<dbReference type="PROSITE" id="PS51201">
    <property type="entry name" value="RCK_N"/>
    <property type="match status" value="1"/>
</dbReference>
<keyword evidence="4" id="KW-0050">Antiport</keyword>
<evidence type="ECO:0000256" key="7">
    <source>
        <dbReference type="ARBA" id="ARBA00022958"/>
    </source>
</evidence>
<dbReference type="GO" id="GO:0015297">
    <property type="term" value="F:antiporter activity"/>
    <property type="evidence" value="ECO:0007669"/>
    <property type="project" value="UniProtKB-KW"/>
</dbReference>
<protein>
    <submittedName>
        <fullName evidence="13">Glutathione-regulated potassium-efflux system protein KefB</fullName>
    </submittedName>
</protein>
<gene>
    <name evidence="13" type="ORF">DI536_15870</name>
</gene>
<dbReference type="NCBIfam" id="TIGR00932">
    <property type="entry name" value="2a37"/>
    <property type="match status" value="1"/>
</dbReference>
<dbReference type="InterPro" id="IPR038770">
    <property type="entry name" value="Na+/solute_symporter_sf"/>
</dbReference>
<dbReference type="GO" id="GO:0012505">
    <property type="term" value="C:endomembrane system"/>
    <property type="evidence" value="ECO:0007669"/>
    <property type="project" value="UniProtKB-SubCell"/>
</dbReference>
<keyword evidence="10 11" id="KW-0472">Membrane</keyword>
<comment type="subcellular location">
    <subcellularLocation>
        <location evidence="1">Endomembrane system</location>
        <topology evidence="1">Multi-pass membrane protein</topology>
    </subcellularLocation>
</comment>
<sequence length="594" mass="63860">MSFIHDAVIFLVAAVIGVALFKRFGLGAVLGYLVAGVVVGPSGFKLVSNVESVMSTSELGVVLLLFVIGLELQPQRLWTMRGNVFGVGSVQVGVTTLLFTLVGALLGLPWLTAFVLGFSFSLSSTALAVQALAERNQLTAQHGRIAFGILLFQDVAAIPFLAMVPMLAGTGGGFSLLGVLKVLGTFAAMVVASRFVLRPALKAIASLHVPELFTASALLVVVGTALVMELIGLSATLGAFLAGVLLADSEYRHELEADIAPFKGLLLGLFFMSVGMSVNLSLAAQKPFIVLGLVLGLVAVKAAVLFGIGWWRTKDRVSAIRLAISTSQGGEFAFVVVKLATTTHLMWTELEQLVVFIVGASLATTPVFFALFERFVAPRLAPKKERDFDKLDFSEETPVIVAGFGRVGQVVGRVLSARKIPFVALDASPDHVDFIRRFGNKVFYGDASRLELLEAAGAAKARVFVLAIDDVKASVATAHAVQKHFPHLRIVARARNRQHAYELKAMGIHDLFRETFAGSVEMTRGVLVQLGMPWSEAHRTMEIFRDLDERLLEDSFHLRGDMQSLQQKATSARAELEKLFEADSAALSPGKKSA</sequence>
<dbReference type="FunFam" id="3.40.50.720:FF:000036">
    <property type="entry name" value="Glutathione-regulated potassium-efflux system protein KefB"/>
    <property type="match status" value="1"/>
</dbReference>
<dbReference type="GO" id="GO:0006813">
    <property type="term" value="P:potassium ion transport"/>
    <property type="evidence" value="ECO:0007669"/>
    <property type="project" value="UniProtKB-KW"/>
</dbReference>
<evidence type="ECO:0000256" key="4">
    <source>
        <dbReference type="ARBA" id="ARBA00022449"/>
    </source>
</evidence>
<evidence type="ECO:0000313" key="13">
    <source>
        <dbReference type="EMBL" id="PZR11814.1"/>
    </source>
</evidence>